<gene>
    <name evidence="1" type="ORF">PIB30_083704</name>
</gene>
<sequence>MAKMWLIKYRLSLATKYFDYGKGIFNYIVCDSTTRCSGGPYRMHFSKHVNLMMAGSPELRWRYHGLKQGRCLHRKSAKEAAIEKPSTSAMEAISTGCRRVGFGLWKTNDGDQDYLARSEYIWGCSSEMRGSSRVSTKMRDFGVNGERWEVVIKRDDVFGVKE</sequence>
<name>A0ABU6RTJ2_9FABA</name>
<protein>
    <submittedName>
        <fullName evidence="1">Uncharacterized protein</fullName>
    </submittedName>
</protein>
<organism evidence="1 2">
    <name type="scientific">Stylosanthes scabra</name>
    <dbReference type="NCBI Taxonomy" id="79078"/>
    <lineage>
        <taxon>Eukaryota</taxon>
        <taxon>Viridiplantae</taxon>
        <taxon>Streptophyta</taxon>
        <taxon>Embryophyta</taxon>
        <taxon>Tracheophyta</taxon>
        <taxon>Spermatophyta</taxon>
        <taxon>Magnoliopsida</taxon>
        <taxon>eudicotyledons</taxon>
        <taxon>Gunneridae</taxon>
        <taxon>Pentapetalae</taxon>
        <taxon>rosids</taxon>
        <taxon>fabids</taxon>
        <taxon>Fabales</taxon>
        <taxon>Fabaceae</taxon>
        <taxon>Papilionoideae</taxon>
        <taxon>50 kb inversion clade</taxon>
        <taxon>dalbergioids sensu lato</taxon>
        <taxon>Dalbergieae</taxon>
        <taxon>Pterocarpus clade</taxon>
        <taxon>Stylosanthes</taxon>
    </lineage>
</organism>
<evidence type="ECO:0000313" key="1">
    <source>
        <dbReference type="EMBL" id="MED6126983.1"/>
    </source>
</evidence>
<evidence type="ECO:0000313" key="2">
    <source>
        <dbReference type="Proteomes" id="UP001341840"/>
    </source>
</evidence>
<keyword evidence="2" id="KW-1185">Reference proteome</keyword>
<dbReference type="EMBL" id="JASCZI010031541">
    <property type="protein sequence ID" value="MED6126983.1"/>
    <property type="molecule type" value="Genomic_DNA"/>
</dbReference>
<comment type="caution">
    <text evidence="1">The sequence shown here is derived from an EMBL/GenBank/DDBJ whole genome shotgun (WGS) entry which is preliminary data.</text>
</comment>
<dbReference type="Proteomes" id="UP001341840">
    <property type="component" value="Unassembled WGS sequence"/>
</dbReference>
<proteinExistence type="predicted"/>
<reference evidence="1 2" key="1">
    <citation type="journal article" date="2023" name="Plants (Basel)">
        <title>Bridging the Gap: Combining Genomics and Transcriptomics Approaches to Understand Stylosanthes scabra, an Orphan Legume from the Brazilian Caatinga.</title>
        <authorList>
            <person name="Ferreira-Neto J.R.C."/>
            <person name="da Silva M.D."/>
            <person name="Binneck E."/>
            <person name="de Melo N.F."/>
            <person name="da Silva R.H."/>
            <person name="de Melo A.L.T.M."/>
            <person name="Pandolfi V."/>
            <person name="Bustamante F.O."/>
            <person name="Brasileiro-Vidal A.C."/>
            <person name="Benko-Iseppon A.M."/>
        </authorList>
    </citation>
    <scope>NUCLEOTIDE SEQUENCE [LARGE SCALE GENOMIC DNA]</scope>
    <source>
        <tissue evidence="1">Leaves</tissue>
    </source>
</reference>
<accession>A0ABU6RTJ2</accession>